<feature type="domain" description="Glycosyl hydrolase family 30 beta sandwich" evidence="22">
    <location>
        <begin position="451"/>
        <end position="512"/>
    </location>
</feature>
<comment type="catalytic activity">
    <reaction evidence="1">
        <text>a beta-D-glucosyl-(1&lt;-&gt;1')-N-acylsphing-4-enine + H2O = an N-acylsphing-4-enine + D-glucose</text>
        <dbReference type="Rhea" id="RHEA:13269"/>
        <dbReference type="ChEBI" id="CHEBI:4167"/>
        <dbReference type="ChEBI" id="CHEBI:15377"/>
        <dbReference type="ChEBI" id="CHEBI:22801"/>
        <dbReference type="ChEBI" id="CHEBI:52639"/>
        <dbReference type="EC" id="3.2.1.45"/>
    </reaction>
    <physiologicalReaction direction="left-to-right" evidence="1">
        <dbReference type="Rhea" id="RHEA:13270"/>
    </physiologicalReaction>
</comment>
<comment type="pathway">
    <text evidence="3">Steroid metabolism; cholesterol metabolism.</text>
</comment>
<evidence type="ECO:0000256" key="1">
    <source>
        <dbReference type="ARBA" id="ARBA00001013"/>
    </source>
</evidence>
<comment type="subcellular location">
    <subcellularLocation>
        <location evidence="2">Lysosome membrane</location>
        <topology evidence="2">Peripheral membrane protein</topology>
        <orientation evidence="2">Lumenal side</orientation>
    </subcellularLocation>
</comment>
<comment type="catalytic activity">
    <reaction evidence="14">
        <text>beta-D-glucosyl-N-dodecanoylsphing-4-enine + cholesterol = N-dodecanoylsphing-4-enine + cholesteryl 3-beta-D-glucoside</text>
        <dbReference type="Rhea" id="RHEA:70307"/>
        <dbReference type="ChEBI" id="CHEBI:16113"/>
        <dbReference type="ChEBI" id="CHEBI:17495"/>
        <dbReference type="ChEBI" id="CHEBI:72956"/>
        <dbReference type="ChEBI" id="CHEBI:76297"/>
    </reaction>
    <physiologicalReaction direction="left-to-right" evidence="14">
        <dbReference type="Rhea" id="RHEA:70308"/>
    </physiologicalReaction>
    <physiologicalReaction direction="right-to-left" evidence="14">
        <dbReference type="Rhea" id="RHEA:70309"/>
    </physiologicalReaction>
</comment>
<comment type="similarity">
    <text evidence="4 19">Belongs to the glycosyl hydrolase 30 family.</text>
</comment>
<evidence type="ECO:0000256" key="2">
    <source>
        <dbReference type="ARBA" id="ARBA00004207"/>
    </source>
</evidence>
<evidence type="ECO:0000256" key="5">
    <source>
        <dbReference type="ARBA" id="ARBA00022729"/>
    </source>
</evidence>
<dbReference type="PANTHER" id="PTHR11069:SF23">
    <property type="entry name" value="LYSOSOMAL ACID GLUCOSYLCERAMIDASE"/>
    <property type="match status" value="1"/>
</dbReference>
<gene>
    <name evidence="23" type="ORF">CVLEPA_LOCUS11794</name>
</gene>
<dbReference type="InterPro" id="IPR033452">
    <property type="entry name" value="GH30_C"/>
</dbReference>
<dbReference type="EMBL" id="CAWYQH010000079">
    <property type="protein sequence ID" value="CAK8681572.1"/>
    <property type="molecule type" value="Genomic_DNA"/>
</dbReference>
<feature type="signal peptide" evidence="20">
    <location>
        <begin position="1"/>
        <end position="22"/>
    </location>
</feature>
<evidence type="ECO:0000256" key="9">
    <source>
        <dbReference type="ARBA" id="ARBA00033698"/>
    </source>
</evidence>
<protein>
    <recommendedName>
        <fullName evidence="19">Glucosylceramidase</fullName>
        <ecNumber evidence="19">3.2.1.45</ecNumber>
    </recommendedName>
</protein>
<comment type="catalytic activity">
    <reaction evidence="8">
        <text>cholesteryl 3-beta-D-glucoside + H2O = cholesterol + D-glucose</text>
        <dbReference type="Rhea" id="RHEA:11956"/>
        <dbReference type="ChEBI" id="CHEBI:4167"/>
        <dbReference type="ChEBI" id="CHEBI:15377"/>
        <dbReference type="ChEBI" id="CHEBI:16113"/>
        <dbReference type="ChEBI" id="CHEBI:17495"/>
    </reaction>
    <physiologicalReaction direction="left-to-right" evidence="8">
        <dbReference type="Rhea" id="RHEA:11957"/>
    </physiologicalReaction>
</comment>
<comment type="catalytic activity">
    <reaction evidence="18">
        <text>beta-D-glucosyl-N-(9Z-octadecenoyl)-sphing-4E-enine + cholesterol = N-(9Z-octadecenoyl)-sphing-4-enine + cholesteryl 3-beta-D-glucoside</text>
        <dbReference type="Rhea" id="RHEA:58324"/>
        <dbReference type="ChEBI" id="CHEBI:16113"/>
        <dbReference type="ChEBI" id="CHEBI:17495"/>
        <dbReference type="ChEBI" id="CHEBI:77996"/>
        <dbReference type="ChEBI" id="CHEBI:139140"/>
    </reaction>
    <physiologicalReaction direction="left-to-right" evidence="18">
        <dbReference type="Rhea" id="RHEA:58325"/>
    </physiologicalReaction>
    <physiologicalReaction direction="right-to-left" evidence="18">
        <dbReference type="Rhea" id="RHEA:58326"/>
    </physiologicalReaction>
</comment>
<dbReference type="SUPFAM" id="SSF51445">
    <property type="entry name" value="(Trans)glycosidases"/>
    <property type="match status" value="1"/>
</dbReference>
<dbReference type="PRINTS" id="PR00843">
    <property type="entry name" value="GLHYDRLASE30"/>
</dbReference>
<evidence type="ECO:0000256" key="17">
    <source>
        <dbReference type="ARBA" id="ARBA00049379"/>
    </source>
</evidence>
<evidence type="ECO:0000256" key="20">
    <source>
        <dbReference type="SAM" id="SignalP"/>
    </source>
</evidence>
<dbReference type="Pfam" id="PF02055">
    <property type="entry name" value="Glyco_hydro_30"/>
    <property type="match status" value="1"/>
</dbReference>
<comment type="catalytic activity">
    <reaction evidence="10">
        <text>1-(beta-D-galactosyl)-N-dodecanoylsphing-4-enine + cholesterol = cholesteryl 3-beta-D-galactoside + N-dodecanoylsphing-4-enine</text>
        <dbReference type="Rhea" id="RHEA:70255"/>
        <dbReference type="ChEBI" id="CHEBI:16113"/>
        <dbReference type="ChEBI" id="CHEBI:72956"/>
        <dbReference type="ChEBI" id="CHEBI:73432"/>
        <dbReference type="ChEBI" id="CHEBI:189066"/>
    </reaction>
    <physiologicalReaction direction="left-to-right" evidence="10">
        <dbReference type="Rhea" id="RHEA:70256"/>
    </physiologicalReaction>
    <physiologicalReaction direction="right-to-left" evidence="10">
        <dbReference type="Rhea" id="RHEA:70257"/>
    </physiologicalReaction>
</comment>
<evidence type="ECO:0000313" key="23">
    <source>
        <dbReference type="EMBL" id="CAK8681572.1"/>
    </source>
</evidence>
<keyword evidence="5 20" id="KW-0732">Signal</keyword>
<dbReference type="InterPro" id="IPR001139">
    <property type="entry name" value="Glyco_hydro_30"/>
</dbReference>
<comment type="catalytic activity">
    <reaction evidence="15">
        <text>a beta-D-xylosyl-(1&lt;-&gt;1')-N-acylsphing-4-enine + cholesterol = cholesteryl 3-beta-D-xyloside + an N-acylsphing-4-enine</text>
        <dbReference type="Rhea" id="RHEA:70239"/>
        <dbReference type="ChEBI" id="CHEBI:16113"/>
        <dbReference type="ChEBI" id="CHEBI:52639"/>
        <dbReference type="ChEBI" id="CHEBI:189067"/>
        <dbReference type="ChEBI" id="CHEBI:189068"/>
    </reaction>
    <physiologicalReaction direction="left-to-right" evidence="15">
        <dbReference type="Rhea" id="RHEA:70240"/>
    </physiologicalReaction>
</comment>
<evidence type="ECO:0000256" key="16">
    <source>
        <dbReference type="ARBA" id="ARBA00048880"/>
    </source>
</evidence>
<comment type="catalytic activity">
    <reaction evidence="11">
        <text>a beta-D-glucosyl-(1&lt;-&gt;1')-N-acylsphing-4-enine + cholesterol = cholesteryl 3-beta-D-glucoside + an N-acylsphing-4-enine</text>
        <dbReference type="Rhea" id="RHEA:58264"/>
        <dbReference type="ChEBI" id="CHEBI:16113"/>
        <dbReference type="ChEBI" id="CHEBI:17495"/>
        <dbReference type="ChEBI" id="CHEBI:22801"/>
        <dbReference type="ChEBI" id="CHEBI:52639"/>
    </reaction>
    <physiologicalReaction direction="left-to-right" evidence="11">
        <dbReference type="Rhea" id="RHEA:58265"/>
    </physiologicalReaction>
    <physiologicalReaction direction="right-to-left" evidence="11">
        <dbReference type="Rhea" id="RHEA:58266"/>
    </physiologicalReaction>
</comment>
<evidence type="ECO:0000256" key="13">
    <source>
        <dbReference type="ARBA" id="ARBA00048182"/>
    </source>
</evidence>
<reference evidence="23 24" key="1">
    <citation type="submission" date="2024-02" db="EMBL/GenBank/DDBJ databases">
        <authorList>
            <person name="Daric V."/>
            <person name="Darras S."/>
        </authorList>
    </citation>
    <scope>NUCLEOTIDE SEQUENCE [LARGE SCALE GENOMIC DNA]</scope>
</reference>
<proteinExistence type="inferred from homology"/>
<feature type="domain" description="Glycosyl hydrolase family 30 TIM-barrel" evidence="21">
    <location>
        <begin position="103"/>
        <end position="448"/>
    </location>
</feature>
<comment type="catalytic activity">
    <reaction evidence="12">
        <text>beta-D-glucosyl-(1&lt;-&gt;1)-N-octadecanoylsphing-4-enine + cholesterol = cholesteryl 3-beta-D-glucoside + N-octadecanoylsphing-4-enine</text>
        <dbReference type="Rhea" id="RHEA:70311"/>
        <dbReference type="ChEBI" id="CHEBI:16113"/>
        <dbReference type="ChEBI" id="CHEBI:17495"/>
        <dbReference type="ChEBI" id="CHEBI:72961"/>
        <dbReference type="ChEBI" id="CHEBI:84719"/>
    </reaction>
    <physiologicalReaction direction="left-to-right" evidence="12">
        <dbReference type="Rhea" id="RHEA:70312"/>
    </physiologicalReaction>
    <physiologicalReaction direction="right-to-left" evidence="12">
        <dbReference type="Rhea" id="RHEA:70313"/>
    </physiologicalReaction>
</comment>
<dbReference type="Proteomes" id="UP001642483">
    <property type="component" value="Unassembled WGS sequence"/>
</dbReference>
<evidence type="ECO:0000256" key="3">
    <source>
        <dbReference type="ARBA" id="ARBA00004731"/>
    </source>
</evidence>
<feature type="chain" id="PRO_5045903658" description="Glucosylceramidase" evidence="20">
    <location>
        <begin position="23"/>
        <end position="515"/>
    </location>
</feature>
<name>A0ABP0FT45_CLALP</name>
<organism evidence="23 24">
    <name type="scientific">Clavelina lepadiformis</name>
    <name type="common">Light-bulb sea squirt</name>
    <name type="synonym">Ascidia lepadiformis</name>
    <dbReference type="NCBI Taxonomy" id="159417"/>
    <lineage>
        <taxon>Eukaryota</taxon>
        <taxon>Metazoa</taxon>
        <taxon>Chordata</taxon>
        <taxon>Tunicata</taxon>
        <taxon>Ascidiacea</taxon>
        <taxon>Aplousobranchia</taxon>
        <taxon>Clavelinidae</taxon>
        <taxon>Clavelina</taxon>
    </lineage>
</organism>
<keyword evidence="19" id="KW-0746">Sphingolipid metabolism</keyword>
<evidence type="ECO:0000256" key="6">
    <source>
        <dbReference type="ARBA" id="ARBA00022801"/>
    </source>
</evidence>
<comment type="caution">
    <text evidence="23">The sequence shown here is derived from an EMBL/GenBank/DDBJ whole genome shotgun (WGS) entry which is preliminary data.</text>
</comment>
<evidence type="ECO:0000256" key="11">
    <source>
        <dbReference type="ARBA" id="ARBA00048055"/>
    </source>
</evidence>
<keyword evidence="19" id="KW-0326">Glycosidase</keyword>
<evidence type="ECO:0000256" key="18">
    <source>
        <dbReference type="ARBA" id="ARBA00049516"/>
    </source>
</evidence>
<comment type="catalytic activity">
    <reaction evidence="13">
        <text>a beta-D-galactosyl-(1&lt;-&gt;1')-N-acylsphing-4-enine + cholesterol = cholesteryl 3-beta-D-galactoside + an N-acylsphing-4-enine</text>
        <dbReference type="Rhea" id="RHEA:70235"/>
        <dbReference type="ChEBI" id="CHEBI:16113"/>
        <dbReference type="ChEBI" id="CHEBI:18390"/>
        <dbReference type="ChEBI" id="CHEBI:52639"/>
        <dbReference type="ChEBI" id="CHEBI:189066"/>
    </reaction>
    <physiologicalReaction direction="left-to-right" evidence="13">
        <dbReference type="Rhea" id="RHEA:70236"/>
    </physiologicalReaction>
    <physiologicalReaction direction="right-to-left" evidence="13">
        <dbReference type="Rhea" id="RHEA:70237"/>
    </physiologicalReaction>
</comment>
<sequence length="515" mass="58062">MRIDKNILFYLCLIIIKTSADSDAPCISRDYGHGSVVCVCNATYCDTVVSTRPVPFQSVSIYSSTKSGSRFDFGVQKLFGLSPSINTNPTVITLDFEKRYQMIKGFGGAVTDAATINMMSLSAKTRENLLRSYFGVKGIEYNIGRVPIASCDYSTHEYTYLDTPNDFNLTTFALAKEDMDYKIPILKHIYNITAKPISLYASSWSAPAWMKTNDNEIGRGWLKGQAGDEYHKTWAKYYTKFFDEYKKHGFEFWGMTVQNEPSNGLLTSCSWQCLGFTAETERDFIKTDLGPEMHNAGYEKIKIMILDDQRMFLPTWPKIVFGDKEAEKYVSGVGVHWYWNWLVGPTVLADTHNAFPDKFILATEACNKDSPGPDLGSWDDGVKYSNDILDNLNNWAVGWVDWNMCLDINGGPNWAKNYDDSPIIANATADEFYKQPMFYHLGHFSKFLPEGSVRIHSSANTEGPLKFVAAVTPSKQTVLVVLNPSSDEIPITVMGKPYSFNYTIPADSIQTFTWN</sequence>
<evidence type="ECO:0000259" key="22">
    <source>
        <dbReference type="Pfam" id="PF17189"/>
    </source>
</evidence>
<evidence type="ECO:0000256" key="8">
    <source>
        <dbReference type="ARBA" id="ARBA00033646"/>
    </source>
</evidence>
<evidence type="ECO:0000313" key="24">
    <source>
        <dbReference type="Proteomes" id="UP001642483"/>
    </source>
</evidence>
<dbReference type="PANTHER" id="PTHR11069">
    <property type="entry name" value="GLUCOSYLCERAMIDASE"/>
    <property type="match status" value="1"/>
</dbReference>
<evidence type="ECO:0000256" key="12">
    <source>
        <dbReference type="ARBA" id="ARBA00048111"/>
    </source>
</evidence>
<keyword evidence="6 19" id="KW-0378">Hydrolase</keyword>
<comment type="catalytic activity">
    <reaction evidence="16">
        <text>beta-D-glucosyl-(1&lt;-&gt;1')-N-(15Z-tetracosenoyl)-sphing-4-enine + cholesterol = N-(15Z-tetracosenoyl)-sphing-4-enine + cholesteryl 3-beta-D-glucoside</text>
        <dbReference type="Rhea" id="RHEA:70315"/>
        <dbReference type="ChEBI" id="CHEBI:16113"/>
        <dbReference type="ChEBI" id="CHEBI:17495"/>
        <dbReference type="ChEBI" id="CHEBI:74450"/>
        <dbReference type="ChEBI" id="CHEBI:76302"/>
    </reaction>
    <physiologicalReaction direction="left-to-right" evidence="16">
        <dbReference type="Rhea" id="RHEA:70316"/>
    </physiologicalReaction>
    <physiologicalReaction direction="right-to-left" evidence="16">
        <dbReference type="Rhea" id="RHEA:70317"/>
    </physiologicalReaction>
</comment>
<comment type="catalytic activity">
    <reaction evidence="9">
        <text>a beta-D-galactosyl-(1&lt;-&gt;1')-N-acylsphing-4-enine + H2O = an N-acylsphing-4-enine + D-galactose</text>
        <dbReference type="Rhea" id="RHEA:14297"/>
        <dbReference type="ChEBI" id="CHEBI:4139"/>
        <dbReference type="ChEBI" id="CHEBI:15377"/>
        <dbReference type="ChEBI" id="CHEBI:18390"/>
        <dbReference type="ChEBI" id="CHEBI:52639"/>
        <dbReference type="EC" id="3.2.1.46"/>
    </reaction>
    <physiologicalReaction direction="left-to-right" evidence="9">
        <dbReference type="Rhea" id="RHEA:14298"/>
    </physiologicalReaction>
</comment>
<dbReference type="Pfam" id="PF17189">
    <property type="entry name" value="Glyco_hydro_30C"/>
    <property type="match status" value="1"/>
</dbReference>
<evidence type="ECO:0000256" key="10">
    <source>
        <dbReference type="ARBA" id="ARBA00033703"/>
    </source>
</evidence>
<keyword evidence="24" id="KW-1185">Reference proteome</keyword>
<comment type="catalytic activity">
    <reaction evidence="7">
        <text>beta-D-xylosyl-(1&lt;-&gt;1')-N-(9Z-octadecenoyl)-sphing-4-enine + cholesterol = cholesteryl 3-beta-D-xyloside + N-(9Z-octadecenoyl)-sphing-4-enine</text>
        <dbReference type="Rhea" id="RHEA:70251"/>
        <dbReference type="ChEBI" id="CHEBI:16113"/>
        <dbReference type="ChEBI" id="CHEBI:77996"/>
        <dbReference type="ChEBI" id="CHEBI:189067"/>
        <dbReference type="ChEBI" id="CHEBI:189081"/>
    </reaction>
    <physiologicalReaction direction="left-to-right" evidence="7">
        <dbReference type="Rhea" id="RHEA:70252"/>
    </physiologicalReaction>
</comment>
<dbReference type="EC" id="3.2.1.45" evidence="19"/>
<dbReference type="Gene3D" id="3.20.20.80">
    <property type="entry name" value="Glycosidases"/>
    <property type="match status" value="1"/>
</dbReference>
<evidence type="ECO:0000256" key="15">
    <source>
        <dbReference type="ARBA" id="ARBA00048817"/>
    </source>
</evidence>
<dbReference type="SUPFAM" id="SSF51011">
    <property type="entry name" value="Glycosyl hydrolase domain"/>
    <property type="match status" value="1"/>
</dbReference>
<evidence type="ECO:0000259" key="21">
    <source>
        <dbReference type="Pfam" id="PF02055"/>
    </source>
</evidence>
<dbReference type="InterPro" id="IPR017853">
    <property type="entry name" value="GH"/>
</dbReference>
<comment type="catalytic activity">
    <reaction evidence="17">
        <text>beta-D-glucosyl-N-octanoylsphing-4E-enine + cholesterol = N-octanoylsphing-4-enine + cholesteryl 3-beta-D-glucoside</text>
        <dbReference type="Rhea" id="RHEA:70303"/>
        <dbReference type="ChEBI" id="CHEBI:16113"/>
        <dbReference type="ChEBI" id="CHEBI:17495"/>
        <dbReference type="ChEBI" id="CHEBI:45815"/>
        <dbReference type="ChEBI" id="CHEBI:65222"/>
    </reaction>
    <physiologicalReaction direction="left-to-right" evidence="17">
        <dbReference type="Rhea" id="RHEA:70304"/>
    </physiologicalReaction>
    <physiologicalReaction direction="right-to-left" evidence="17">
        <dbReference type="Rhea" id="RHEA:70305"/>
    </physiologicalReaction>
</comment>
<dbReference type="InterPro" id="IPR033453">
    <property type="entry name" value="Glyco_hydro_30_TIM-barrel"/>
</dbReference>
<evidence type="ECO:0000256" key="7">
    <source>
        <dbReference type="ARBA" id="ARBA00033633"/>
    </source>
</evidence>
<evidence type="ECO:0000256" key="14">
    <source>
        <dbReference type="ARBA" id="ARBA00048698"/>
    </source>
</evidence>
<accession>A0ABP0FT45</accession>
<evidence type="ECO:0000256" key="4">
    <source>
        <dbReference type="ARBA" id="ARBA00005382"/>
    </source>
</evidence>
<evidence type="ECO:0000256" key="19">
    <source>
        <dbReference type="RuleBase" id="RU361188"/>
    </source>
</evidence>
<keyword evidence="19" id="KW-0443">Lipid metabolism</keyword>